<evidence type="ECO:0000256" key="1">
    <source>
        <dbReference type="ARBA" id="ARBA00023125"/>
    </source>
</evidence>
<dbReference type="InterPro" id="IPR001647">
    <property type="entry name" value="HTH_TetR"/>
</dbReference>
<reference evidence="4 5" key="1">
    <citation type="submission" date="2017-06" db="EMBL/GenBank/DDBJ databases">
        <authorList>
            <person name="Kim H.J."/>
            <person name="Triplett B.A."/>
        </authorList>
    </citation>
    <scope>NUCLEOTIDE SEQUENCE [LARGE SCALE GENOMIC DNA]</scope>
    <source>
        <strain evidence="4 5">B29T1</strain>
    </source>
</reference>
<dbReference type="EMBL" id="FYEH01000016">
    <property type="protein sequence ID" value="SNB77337.1"/>
    <property type="molecule type" value="Genomic_DNA"/>
</dbReference>
<dbReference type="RefSeq" id="WP_088562746.1">
    <property type="nucleotide sequence ID" value="NZ_FYEH01000016.1"/>
</dbReference>
<dbReference type="PROSITE" id="PS50977">
    <property type="entry name" value="HTH_TETR_2"/>
    <property type="match status" value="1"/>
</dbReference>
<organism evidence="4 5">
    <name type="scientific">Arboricoccus pini</name>
    <dbReference type="NCBI Taxonomy" id="1963835"/>
    <lineage>
        <taxon>Bacteria</taxon>
        <taxon>Pseudomonadati</taxon>
        <taxon>Pseudomonadota</taxon>
        <taxon>Alphaproteobacteria</taxon>
        <taxon>Geminicoccales</taxon>
        <taxon>Geminicoccaceae</taxon>
        <taxon>Arboricoccus</taxon>
    </lineage>
</organism>
<keyword evidence="1 2" id="KW-0238">DNA-binding</keyword>
<name>A0A212RX53_9PROT</name>
<dbReference type="Proteomes" id="UP000197065">
    <property type="component" value="Unassembled WGS sequence"/>
</dbReference>
<dbReference type="GO" id="GO:0003700">
    <property type="term" value="F:DNA-binding transcription factor activity"/>
    <property type="evidence" value="ECO:0007669"/>
    <property type="project" value="TreeGrafter"/>
</dbReference>
<dbReference type="InterPro" id="IPR036271">
    <property type="entry name" value="Tet_transcr_reg_TetR-rel_C_sf"/>
</dbReference>
<evidence type="ECO:0000313" key="4">
    <source>
        <dbReference type="EMBL" id="SNB77337.1"/>
    </source>
</evidence>
<evidence type="ECO:0000313" key="5">
    <source>
        <dbReference type="Proteomes" id="UP000197065"/>
    </source>
</evidence>
<dbReference type="Gene3D" id="1.10.10.60">
    <property type="entry name" value="Homeodomain-like"/>
    <property type="match status" value="1"/>
</dbReference>
<dbReference type="AlphaFoldDB" id="A0A212RX53"/>
<proteinExistence type="predicted"/>
<dbReference type="SUPFAM" id="SSF48498">
    <property type="entry name" value="Tetracyclin repressor-like, C-terminal domain"/>
    <property type="match status" value="1"/>
</dbReference>
<dbReference type="InterPro" id="IPR050109">
    <property type="entry name" value="HTH-type_TetR-like_transc_reg"/>
</dbReference>
<feature type="domain" description="HTH tetR-type" evidence="3">
    <location>
        <begin position="8"/>
        <end position="68"/>
    </location>
</feature>
<evidence type="ECO:0000259" key="3">
    <source>
        <dbReference type="PROSITE" id="PS50977"/>
    </source>
</evidence>
<feature type="DNA-binding region" description="H-T-H motif" evidence="2">
    <location>
        <begin position="31"/>
        <end position="50"/>
    </location>
</feature>
<keyword evidence="5" id="KW-1185">Reference proteome</keyword>
<dbReference type="PANTHER" id="PTHR30055">
    <property type="entry name" value="HTH-TYPE TRANSCRIPTIONAL REGULATOR RUTR"/>
    <property type="match status" value="1"/>
</dbReference>
<dbReference type="OrthoDB" id="9779746at2"/>
<dbReference type="PRINTS" id="PR00455">
    <property type="entry name" value="HTHTETR"/>
</dbReference>
<protein>
    <submittedName>
        <fullName evidence="4">Transcriptional regulator, TetR family</fullName>
    </submittedName>
</protein>
<sequence length="213" mass="24006">MAFTQRSAESRARILWQARRHFAEHGYEGATIRNIARDAGIDPSMVMRYYGSKEGLLAAAASFDLRIPDLTKLPRDQIGMTIASHFVAKWEGSDHNDTMTVLLRASTTNEHARMRMHELFRTQVLAAFRPICPPDELMERAGFLCSQILGVAITRYVLKLPQITSLPVDRLLVQIAYMAQHCLVDSLPEKAPPEIVANLVEGKDSFKEARLWA</sequence>
<accession>A0A212RX53</accession>
<dbReference type="Gene3D" id="1.10.357.10">
    <property type="entry name" value="Tetracycline Repressor, domain 2"/>
    <property type="match status" value="1"/>
</dbReference>
<evidence type="ECO:0000256" key="2">
    <source>
        <dbReference type="PROSITE-ProRule" id="PRU00335"/>
    </source>
</evidence>
<dbReference type="GO" id="GO:0000976">
    <property type="term" value="F:transcription cis-regulatory region binding"/>
    <property type="evidence" value="ECO:0007669"/>
    <property type="project" value="TreeGrafter"/>
</dbReference>
<dbReference type="InterPro" id="IPR041678">
    <property type="entry name" value="TetR_C_16"/>
</dbReference>
<gene>
    <name evidence="4" type="ORF">SAMN07250955_11663</name>
</gene>
<dbReference type="SUPFAM" id="SSF46689">
    <property type="entry name" value="Homeodomain-like"/>
    <property type="match status" value="1"/>
</dbReference>
<dbReference type="Pfam" id="PF17920">
    <property type="entry name" value="TetR_C_16"/>
    <property type="match status" value="1"/>
</dbReference>
<dbReference type="PANTHER" id="PTHR30055:SF235">
    <property type="entry name" value="TRANSCRIPTIONAL REGULATORY PROTEIN"/>
    <property type="match status" value="1"/>
</dbReference>
<dbReference type="Pfam" id="PF00440">
    <property type="entry name" value="TetR_N"/>
    <property type="match status" value="1"/>
</dbReference>
<dbReference type="InterPro" id="IPR009057">
    <property type="entry name" value="Homeodomain-like_sf"/>
</dbReference>